<sequence length="161" mass="18258">MRKIAAAFLMLMKVRIWLMPLSKHFAELDELDNLLNMDSPHISRPRQLSSSNVILSHATVMALVKIILMFAVAAEGCGAREPTSYVPDVVGPTGTSESVNMCVCNNMQLNRGYEFNFRGETARPQLRSATRRPDAPLLIRWMSIFLRCDNAKLREIWEHVV</sequence>
<comment type="caution">
    <text evidence="1">The sequence shown here is derived from an EMBL/GenBank/DDBJ whole genome shotgun (WGS) entry which is preliminary data.</text>
</comment>
<proteinExistence type="predicted"/>
<dbReference type="InterPro" id="IPR015791">
    <property type="entry name" value="Antimic/Inh_G_crystallin-like"/>
</dbReference>
<dbReference type="AlphaFoldDB" id="A0A199VBN2"/>
<reference evidence="1 2" key="1">
    <citation type="journal article" date="2016" name="DNA Res.">
        <title>The draft genome of MD-2 pineapple using hybrid error correction of long reads.</title>
        <authorList>
            <person name="Redwan R.M."/>
            <person name="Saidin A."/>
            <person name="Kumar S.V."/>
        </authorList>
    </citation>
    <scope>NUCLEOTIDE SEQUENCE [LARGE SCALE GENOMIC DNA]</scope>
    <source>
        <strain evidence="2">cv. MD2</strain>
        <tissue evidence="1">Leaf</tissue>
    </source>
</reference>
<protein>
    <submittedName>
        <fullName evidence="1">Uncharacterized protein</fullName>
    </submittedName>
</protein>
<dbReference type="Gene3D" id="2.60.20.30">
    <property type="match status" value="1"/>
</dbReference>
<organism evidence="1 2">
    <name type="scientific">Ananas comosus</name>
    <name type="common">Pineapple</name>
    <name type="synonym">Ananas ananas</name>
    <dbReference type="NCBI Taxonomy" id="4615"/>
    <lineage>
        <taxon>Eukaryota</taxon>
        <taxon>Viridiplantae</taxon>
        <taxon>Streptophyta</taxon>
        <taxon>Embryophyta</taxon>
        <taxon>Tracheophyta</taxon>
        <taxon>Spermatophyta</taxon>
        <taxon>Magnoliopsida</taxon>
        <taxon>Liliopsida</taxon>
        <taxon>Poales</taxon>
        <taxon>Bromeliaceae</taxon>
        <taxon>Bromelioideae</taxon>
        <taxon>Ananas</taxon>
    </lineage>
</organism>
<evidence type="ECO:0000313" key="2">
    <source>
        <dbReference type="Proteomes" id="UP000092600"/>
    </source>
</evidence>
<evidence type="ECO:0000313" key="1">
    <source>
        <dbReference type="EMBL" id="OAY74522.1"/>
    </source>
</evidence>
<accession>A0A199VBN2</accession>
<name>A0A199VBN2_ANACO</name>
<gene>
    <name evidence="1" type="ORF">ACMD2_22197</name>
</gene>
<dbReference type="EMBL" id="LSRQ01002367">
    <property type="protein sequence ID" value="OAY74522.1"/>
    <property type="molecule type" value="Genomic_DNA"/>
</dbReference>
<dbReference type="Proteomes" id="UP000092600">
    <property type="component" value="Unassembled WGS sequence"/>
</dbReference>
<feature type="non-terminal residue" evidence="1">
    <location>
        <position position="161"/>
    </location>
</feature>